<comment type="caution">
    <text evidence="7">The sequence shown here is derived from an EMBL/GenBank/DDBJ whole genome shotgun (WGS) entry which is preliminary data.</text>
</comment>
<dbReference type="PANTHER" id="PTHR30627:SF1">
    <property type="entry name" value="PEPTIDOGLYCAN D,D-TRANSPEPTIDASE FTSI"/>
    <property type="match status" value="1"/>
</dbReference>
<comment type="subcellular location">
    <subcellularLocation>
        <location evidence="1">Membrane</location>
    </subcellularLocation>
</comment>
<dbReference type="Gene3D" id="1.10.150.770">
    <property type="match status" value="1"/>
</dbReference>
<feature type="domain" description="Penicillin-binding protein dimerisation" evidence="6">
    <location>
        <begin position="73"/>
        <end position="213"/>
    </location>
</feature>
<dbReference type="InterPro" id="IPR012338">
    <property type="entry name" value="Beta-lactam/transpept-like"/>
</dbReference>
<evidence type="ECO:0000256" key="3">
    <source>
        <dbReference type="ARBA" id="ARBA00023136"/>
    </source>
</evidence>
<dbReference type="EMBL" id="JAAOZC010000003">
    <property type="protein sequence ID" value="NIJ07880.1"/>
    <property type="molecule type" value="Genomic_DNA"/>
</dbReference>
<evidence type="ECO:0000313" key="7">
    <source>
        <dbReference type="EMBL" id="NIJ07880.1"/>
    </source>
</evidence>
<dbReference type="SUPFAM" id="SSF56519">
    <property type="entry name" value="Penicillin binding protein dimerisation domain"/>
    <property type="match status" value="1"/>
</dbReference>
<dbReference type="InterPro" id="IPR050515">
    <property type="entry name" value="Beta-lactam/transpept"/>
</dbReference>
<feature type="transmembrane region" description="Helical" evidence="4">
    <location>
        <begin position="34"/>
        <end position="53"/>
    </location>
</feature>
<dbReference type="PANTHER" id="PTHR30627">
    <property type="entry name" value="PEPTIDOGLYCAN D,D-TRANSPEPTIDASE"/>
    <property type="match status" value="1"/>
</dbReference>
<keyword evidence="2" id="KW-0378">Hydrolase</keyword>
<dbReference type="Proteomes" id="UP000727456">
    <property type="component" value="Unassembled WGS sequence"/>
</dbReference>
<sequence>MATAAFRPEPARPLFRTPEPAIATQPLGQSHFRLMVVMLLFMLVTLAIALRLVQLCLFSGYGAHGPVVALERRGDIVDRNGLPLATTVTSWAIAVNPQNILGDKNAIAARLAQLIPTKTEAQYRAILFSKRKKFVWLAERAQPELVQAVHAIGDPGIMEMRQTQRLYPQANLAGHVLGYAQEVDDPKTHKDTMTGIGVERYFNDDLKAGKSIKLTIDGRVQAAVEGELARRMAETQAVGAAGIVMDANSGEVVALASLPTINPNTPLKGAADANNHDMINKVTMATYELGSTFKMITFANAIESGTITNWNRMIDVSHPITVGGHQIHDDEPKHRSLSIPEIMTFSSNIGTSQIAVELGQDRIKSMFHKLHFYERSSIELRERGMPQVPAYWAQSTVMTTAFGHGIAVTPLHLAEAFAALANGGVWHPATLVPRDPNKPVPSERVISEATSAKVRQLMRLVVLQGTGTNANAPGLRMGGKTGTAEKIVGGHYSKGANITVFAGAFPMDHPRYVIVTVLDDAKGSKATAGFKTAGWMTAPLAKRIAARIAPLLGVMPTMDPAMDVDESDLMPLILEKKVPGKNELN</sequence>
<keyword evidence="4" id="KW-1133">Transmembrane helix</keyword>
<keyword evidence="2" id="KW-0645">Protease</keyword>
<dbReference type="Pfam" id="PF03717">
    <property type="entry name" value="PBP_dimer"/>
    <property type="match status" value="1"/>
</dbReference>
<evidence type="ECO:0000259" key="6">
    <source>
        <dbReference type="Pfam" id="PF03717"/>
    </source>
</evidence>
<dbReference type="InterPro" id="IPR005311">
    <property type="entry name" value="PBP_dimer"/>
</dbReference>
<name>A0ABX0TTR8_9SPHN</name>
<evidence type="ECO:0000256" key="1">
    <source>
        <dbReference type="ARBA" id="ARBA00004370"/>
    </source>
</evidence>
<dbReference type="Gene3D" id="3.30.450.330">
    <property type="match status" value="1"/>
</dbReference>
<keyword evidence="2" id="KW-0121">Carboxypeptidase</keyword>
<protein>
    <submittedName>
        <fullName evidence="7">Cell division protein FtsI (Penicillin-binding protein 3)</fullName>
    </submittedName>
</protein>
<dbReference type="Pfam" id="PF00905">
    <property type="entry name" value="Transpeptidase"/>
    <property type="match status" value="1"/>
</dbReference>
<dbReference type="Gene3D" id="3.90.1310.10">
    <property type="entry name" value="Penicillin-binding protein 2a (Domain 2)"/>
    <property type="match status" value="1"/>
</dbReference>
<dbReference type="Gene3D" id="3.40.710.10">
    <property type="entry name" value="DD-peptidase/beta-lactamase superfamily"/>
    <property type="match status" value="1"/>
</dbReference>
<feature type="domain" description="Penicillin-binding protein transpeptidase" evidence="5">
    <location>
        <begin position="242"/>
        <end position="526"/>
    </location>
</feature>
<accession>A0ABX0TTR8</accession>
<dbReference type="SUPFAM" id="SSF56601">
    <property type="entry name" value="beta-lactamase/transpeptidase-like"/>
    <property type="match status" value="1"/>
</dbReference>
<evidence type="ECO:0000256" key="4">
    <source>
        <dbReference type="SAM" id="Phobius"/>
    </source>
</evidence>
<reference evidence="7 8" key="1">
    <citation type="submission" date="2020-03" db="EMBL/GenBank/DDBJ databases">
        <title>Genomic Encyclopedia of Type Strains, Phase III (KMG-III): the genomes of soil and plant-associated and newly described type strains.</title>
        <authorList>
            <person name="Whitman W."/>
        </authorList>
    </citation>
    <scope>NUCLEOTIDE SEQUENCE [LARGE SCALE GENOMIC DNA]</scope>
    <source>
        <strain evidence="7 8">CECT 8804</strain>
    </source>
</reference>
<gene>
    <name evidence="7" type="ORF">FHS31_001490</name>
</gene>
<dbReference type="RefSeq" id="WP_167072732.1">
    <property type="nucleotide sequence ID" value="NZ_JAAOZC010000003.1"/>
</dbReference>
<dbReference type="GO" id="GO:0051301">
    <property type="term" value="P:cell division"/>
    <property type="evidence" value="ECO:0007669"/>
    <property type="project" value="UniProtKB-KW"/>
</dbReference>
<dbReference type="InterPro" id="IPR001460">
    <property type="entry name" value="PCN-bd_Tpept"/>
</dbReference>
<keyword evidence="7" id="KW-0132">Cell division</keyword>
<organism evidence="7 8">
    <name type="scientific">Sphingomonas vulcanisoli</name>
    <dbReference type="NCBI Taxonomy" id="1658060"/>
    <lineage>
        <taxon>Bacteria</taxon>
        <taxon>Pseudomonadati</taxon>
        <taxon>Pseudomonadota</taxon>
        <taxon>Alphaproteobacteria</taxon>
        <taxon>Sphingomonadales</taxon>
        <taxon>Sphingomonadaceae</taxon>
        <taxon>Sphingomonas</taxon>
    </lineage>
</organism>
<dbReference type="InterPro" id="IPR036138">
    <property type="entry name" value="PBP_dimer_sf"/>
</dbReference>
<keyword evidence="3 4" id="KW-0472">Membrane</keyword>
<keyword evidence="8" id="KW-1185">Reference proteome</keyword>
<proteinExistence type="predicted"/>
<evidence type="ECO:0000313" key="8">
    <source>
        <dbReference type="Proteomes" id="UP000727456"/>
    </source>
</evidence>
<keyword evidence="7" id="KW-0131">Cell cycle</keyword>
<keyword evidence="4" id="KW-0812">Transmembrane</keyword>
<evidence type="ECO:0000256" key="2">
    <source>
        <dbReference type="ARBA" id="ARBA00022645"/>
    </source>
</evidence>
<evidence type="ECO:0000259" key="5">
    <source>
        <dbReference type="Pfam" id="PF00905"/>
    </source>
</evidence>